<keyword evidence="6 7" id="KW-0234">DNA repair</keyword>
<keyword evidence="1 7" id="KW-0479">Metal-binding</keyword>
<name>A0A968G7H7_9SPIO</name>
<dbReference type="Gene3D" id="3.40.1360.10">
    <property type="match status" value="1"/>
</dbReference>
<proteinExistence type="inferred from homology"/>
<dbReference type="RefSeq" id="WP_167699617.1">
    <property type="nucleotide sequence ID" value="NZ_CP118174.1"/>
</dbReference>
<evidence type="ECO:0000256" key="1">
    <source>
        <dbReference type="ARBA" id="ARBA00022723"/>
    </source>
</evidence>
<dbReference type="NCBIfam" id="TIGR00615">
    <property type="entry name" value="recR"/>
    <property type="match status" value="1"/>
</dbReference>
<dbReference type="Pfam" id="PF21176">
    <property type="entry name" value="RecR_HhH"/>
    <property type="match status" value="1"/>
</dbReference>
<dbReference type="Gene3D" id="1.10.8.420">
    <property type="entry name" value="RecR Domain 1"/>
    <property type="match status" value="1"/>
</dbReference>
<dbReference type="GO" id="GO:0003677">
    <property type="term" value="F:DNA binding"/>
    <property type="evidence" value="ECO:0007669"/>
    <property type="project" value="UniProtKB-UniRule"/>
</dbReference>
<dbReference type="PANTHER" id="PTHR30446">
    <property type="entry name" value="RECOMBINATION PROTEIN RECR"/>
    <property type="match status" value="1"/>
</dbReference>
<comment type="caution">
    <text evidence="9">The sequence shown here is derived from an EMBL/GenBank/DDBJ whole genome shotgun (WGS) entry which is preliminary data.</text>
</comment>
<dbReference type="InterPro" id="IPR006171">
    <property type="entry name" value="TOPRIM_dom"/>
</dbReference>
<dbReference type="PROSITE" id="PS50880">
    <property type="entry name" value="TOPRIM"/>
    <property type="match status" value="1"/>
</dbReference>
<evidence type="ECO:0000259" key="8">
    <source>
        <dbReference type="PROSITE" id="PS50880"/>
    </source>
</evidence>
<dbReference type="GO" id="GO:0006281">
    <property type="term" value="P:DNA repair"/>
    <property type="evidence" value="ECO:0007669"/>
    <property type="project" value="UniProtKB-UniRule"/>
</dbReference>
<dbReference type="PANTHER" id="PTHR30446:SF0">
    <property type="entry name" value="RECOMBINATION PROTEIN RECR"/>
    <property type="match status" value="1"/>
</dbReference>
<keyword evidence="3 7" id="KW-0863">Zinc-finger</keyword>
<protein>
    <recommendedName>
        <fullName evidence="7">Recombination protein RecR</fullName>
    </recommendedName>
</protein>
<keyword evidence="4 7" id="KW-0862">Zinc</keyword>
<dbReference type="Pfam" id="PF21175">
    <property type="entry name" value="RecR_C"/>
    <property type="match status" value="1"/>
</dbReference>
<accession>A0A968G7H7</accession>
<reference evidence="9 10" key="1">
    <citation type="submission" date="2020-03" db="EMBL/GenBank/DDBJ databases">
        <title>Spirochaetal bacteria isolated from arthropods constitute a novel genus Entomospira genus novum within the order Spirochaetales.</title>
        <authorList>
            <person name="Grana-Miraglia L."/>
            <person name="Sikutova S."/>
            <person name="Fingerle V."/>
            <person name="Sing A."/>
            <person name="Castillo-Ramirez S."/>
            <person name="Margos G."/>
            <person name="Rudolf I."/>
        </authorList>
    </citation>
    <scope>NUCLEOTIDE SEQUENCE [LARGE SCALE GENOMIC DNA]</scope>
    <source>
        <strain evidence="9 10">BR193</strain>
    </source>
</reference>
<keyword evidence="10" id="KW-1185">Reference proteome</keyword>
<comment type="similarity">
    <text evidence="7">Belongs to the RecR family.</text>
</comment>
<feature type="zinc finger region" description="C4-type" evidence="7">
    <location>
        <begin position="53"/>
        <end position="68"/>
    </location>
</feature>
<keyword evidence="2 7" id="KW-0227">DNA damage</keyword>
<feature type="domain" description="Toprim" evidence="8">
    <location>
        <begin position="77"/>
        <end position="172"/>
    </location>
</feature>
<dbReference type="InterPro" id="IPR023627">
    <property type="entry name" value="Rcmb_RecR"/>
</dbReference>
<evidence type="ECO:0000256" key="7">
    <source>
        <dbReference type="HAMAP-Rule" id="MF_00017"/>
    </source>
</evidence>
<keyword evidence="5 7" id="KW-0233">DNA recombination</keyword>
<evidence type="ECO:0000256" key="6">
    <source>
        <dbReference type="ARBA" id="ARBA00023204"/>
    </source>
</evidence>
<organism evidence="9 10">
    <name type="scientific">Entomospira entomophila</name>
    <dbReference type="NCBI Taxonomy" id="2719988"/>
    <lineage>
        <taxon>Bacteria</taxon>
        <taxon>Pseudomonadati</taxon>
        <taxon>Spirochaetota</taxon>
        <taxon>Spirochaetia</taxon>
        <taxon>Spirochaetales</taxon>
        <taxon>Spirochaetaceae</taxon>
        <taxon>Entomospira</taxon>
    </lineage>
</organism>
<sequence length="195" mass="21645">MRSLLDMTLTLSRLPGIGTKSAKRIAYFLLEEPKLAEQLITNIQQVAEDVHTCEICGAYFDSDVCPYCTSTARRESGMLCIVERPMDIFAIEALGIFQGRYHVLGGALSPMTGIGPEQLRIESLKSRITEESVTEIIVATNLNLEGDATAHYLEQILQSLPLKITRLATGLSAGSYLEYADKESLARSFQDRRRL</sequence>
<evidence type="ECO:0000313" key="9">
    <source>
        <dbReference type="EMBL" id="NIZ40008.1"/>
    </source>
</evidence>
<dbReference type="GO" id="GO:0008270">
    <property type="term" value="F:zinc ion binding"/>
    <property type="evidence" value="ECO:0007669"/>
    <property type="project" value="UniProtKB-KW"/>
</dbReference>
<gene>
    <name evidence="7 9" type="primary">recR</name>
    <name evidence="9" type="ORF">HCT14_00535</name>
</gene>
<evidence type="ECO:0000256" key="5">
    <source>
        <dbReference type="ARBA" id="ARBA00023172"/>
    </source>
</evidence>
<dbReference type="Proteomes" id="UP000711995">
    <property type="component" value="Unassembled WGS sequence"/>
</dbReference>
<evidence type="ECO:0000256" key="2">
    <source>
        <dbReference type="ARBA" id="ARBA00022763"/>
    </source>
</evidence>
<dbReference type="SMART" id="SM00493">
    <property type="entry name" value="TOPRIM"/>
    <property type="match status" value="1"/>
</dbReference>
<dbReference type="GO" id="GO:0006310">
    <property type="term" value="P:DNA recombination"/>
    <property type="evidence" value="ECO:0007669"/>
    <property type="project" value="UniProtKB-UniRule"/>
</dbReference>
<evidence type="ECO:0000256" key="4">
    <source>
        <dbReference type="ARBA" id="ARBA00022833"/>
    </source>
</evidence>
<dbReference type="CDD" id="cd01025">
    <property type="entry name" value="TOPRIM_recR"/>
    <property type="match status" value="1"/>
</dbReference>
<evidence type="ECO:0000313" key="10">
    <source>
        <dbReference type="Proteomes" id="UP000711995"/>
    </source>
</evidence>
<dbReference type="HAMAP" id="MF_00017">
    <property type="entry name" value="RecR"/>
    <property type="match status" value="1"/>
</dbReference>
<dbReference type="SUPFAM" id="SSF111304">
    <property type="entry name" value="Recombination protein RecR"/>
    <property type="match status" value="1"/>
</dbReference>
<evidence type="ECO:0000256" key="3">
    <source>
        <dbReference type="ARBA" id="ARBA00022771"/>
    </source>
</evidence>
<dbReference type="InterPro" id="IPR000093">
    <property type="entry name" value="DNA_Rcmb_RecR"/>
</dbReference>
<dbReference type="Pfam" id="PF13662">
    <property type="entry name" value="Toprim_4"/>
    <property type="match status" value="1"/>
</dbReference>
<dbReference type="InterPro" id="IPR034137">
    <property type="entry name" value="TOPRIM_RecR"/>
</dbReference>
<dbReference type="EMBL" id="JAATLJ010000001">
    <property type="protein sequence ID" value="NIZ40008.1"/>
    <property type="molecule type" value="Genomic_DNA"/>
</dbReference>
<comment type="function">
    <text evidence="7">May play a role in DNA repair. It seems to be involved in an RecBC-independent recombinational process of DNA repair. It may act with RecF and RecO.</text>
</comment>
<dbReference type="AlphaFoldDB" id="A0A968G7H7"/>